<evidence type="ECO:0000313" key="3">
    <source>
        <dbReference type="Proteomes" id="UP000094444"/>
    </source>
</evidence>
<dbReference type="AlphaFoldDB" id="A0A2P5I6Z8"/>
<organism evidence="2 3">
    <name type="scientific">Diaporthe helianthi</name>
    <dbReference type="NCBI Taxonomy" id="158607"/>
    <lineage>
        <taxon>Eukaryota</taxon>
        <taxon>Fungi</taxon>
        <taxon>Dikarya</taxon>
        <taxon>Ascomycota</taxon>
        <taxon>Pezizomycotina</taxon>
        <taxon>Sordariomycetes</taxon>
        <taxon>Sordariomycetidae</taxon>
        <taxon>Diaporthales</taxon>
        <taxon>Diaporthaceae</taxon>
        <taxon>Diaporthe</taxon>
    </lineage>
</organism>
<sequence length="68" mass="8193">MNNAREMDDKLNALRGEGRHGFRYQSYLNRTRPEQPVADSSLERRWKEEKQSFSRAPVPKLLRDKYLR</sequence>
<dbReference type="EMBL" id="MAVT02000199">
    <property type="protein sequence ID" value="POS78271.1"/>
    <property type="molecule type" value="Genomic_DNA"/>
</dbReference>
<name>A0A2P5I6Z8_DIAHE</name>
<accession>A0A2P5I6Z8</accession>
<comment type="caution">
    <text evidence="2">The sequence shown here is derived from an EMBL/GenBank/DDBJ whole genome shotgun (WGS) entry which is preliminary data.</text>
</comment>
<evidence type="ECO:0000313" key="2">
    <source>
        <dbReference type="EMBL" id="POS78271.1"/>
    </source>
</evidence>
<feature type="region of interest" description="Disordered" evidence="1">
    <location>
        <begin position="23"/>
        <end position="68"/>
    </location>
</feature>
<gene>
    <name evidence="2" type="ORF">DHEL01_v203328</name>
</gene>
<dbReference type="Proteomes" id="UP000094444">
    <property type="component" value="Unassembled WGS sequence"/>
</dbReference>
<reference evidence="2" key="1">
    <citation type="submission" date="2017-09" db="EMBL/GenBank/DDBJ databases">
        <title>Polyketide synthases of a Diaporthe helianthi virulent isolate.</title>
        <authorList>
            <person name="Baroncelli R."/>
        </authorList>
    </citation>
    <scope>NUCLEOTIDE SEQUENCE [LARGE SCALE GENOMIC DNA]</scope>
    <source>
        <strain evidence="2">7/96</strain>
    </source>
</reference>
<dbReference type="InParanoid" id="A0A2P5I6Z8"/>
<feature type="compositionally biased region" description="Basic and acidic residues" evidence="1">
    <location>
        <begin position="41"/>
        <end position="52"/>
    </location>
</feature>
<evidence type="ECO:0000256" key="1">
    <source>
        <dbReference type="SAM" id="MobiDB-lite"/>
    </source>
</evidence>
<protein>
    <submittedName>
        <fullName evidence="2">Uncharacterized protein</fullName>
    </submittedName>
</protein>
<keyword evidence="3" id="KW-1185">Reference proteome</keyword>
<proteinExistence type="predicted"/>